<reference evidence="2" key="1">
    <citation type="journal article" date="2019" name="Int. J. Syst. Evol. Microbiol.">
        <title>The Global Catalogue of Microorganisms (GCM) 10K type strain sequencing project: providing services to taxonomists for standard genome sequencing and annotation.</title>
        <authorList>
            <consortium name="The Broad Institute Genomics Platform"/>
            <consortium name="The Broad Institute Genome Sequencing Center for Infectious Disease"/>
            <person name="Wu L."/>
            <person name="Ma J."/>
        </authorList>
    </citation>
    <scope>NUCLEOTIDE SEQUENCE [LARGE SCALE GENOMIC DNA]</scope>
    <source>
        <strain evidence="2">NBRC 102407</strain>
    </source>
</reference>
<dbReference type="EMBL" id="BSPX01000022">
    <property type="protein sequence ID" value="GLT22311.1"/>
    <property type="molecule type" value="Genomic_DNA"/>
</dbReference>
<dbReference type="Proteomes" id="UP001157167">
    <property type="component" value="Unassembled WGS sequence"/>
</dbReference>
<name>A0ABQ6FAJ6_9RHOO</name>
<organism evidence="1 2">
    <name type="scientific">Zoogloea oryzae</name>
    <dbReference type="NCBI Taxonomy" id="310767"/>
    <lineage>
        <taxon>Bacteria</taxon>
        <taxon>Pseudomonadati</taxon>
        <taxon>Pseudomonadota</taxon>
        <taxon>Betaproteobacteria</taxon>
        <taxon>Rhodocyclales</taxon>
        <taxon>Zoogloeaceae</taxon>
        <taxon>Zoogloea</taxon>
    </lineage>
</organism>
<protein>
    <submittedName>
        <fullName evidence="1">Uncharacterized protein</fullName>
    </submittedName>
</protein>
<evidence type="ECO:0000313" key="2">
    <source>
        <dbReference type="Proteomes" id="UP001157167"/>
    </source>
</evidence>
<proteinExistence type="predicted"/>
<gene>
    <name evidence="1" type="ORF">GCM10007933_17700</name>
</gene>
<sequence>MKQKQNAADTPVAVVSAEDIQGCRNSILWSLRAVGTAMGLLGIEDEEFQQRVVEDDDYFLMVLQLLKMLVVDRGYAESVADVREKLQHKIAQAVAVRNDPDTEALIAADIDFDQLPPMPDFSGEMIDALRPSVRVAHCSGA</sequence>
<keyword evidence="2" id="KW-1185">Reference proteome</keyword>
<accession>A0ABQ6FAJ6</accession>
<comment type="caution">
    <text evidence="1">The sequence shown here is derived from an EMBL/GenBank/DDBJ whole genome shotgun (WGS) entry which is preliminary data.</text>
</comment>
<evidence type="ECO:0000313" key="1">
    <source>
        <dbReference type="EMBL" id="GLT22311.1"/>
    </source>
</evidence>
<dbReference type="RefSeq" id="WP_284187628.1">
    <property type="nucleotide sequence ID" value="NZ_BSPX01000022.1"/>
</dbReference>